<dbReference type="InterPro" id="IPR039421">
    <property type="entry name" value="Type_1_exporter"/>
</dbReference>
<feature type="transmembrane region" description="Helical" evidence="5">
    <location>
        <begin position="145"/>
        <end position="170"/>
    </location>
</feature>
<keyword evidence="4 5" id="KW-0472">Membrane</keyword>
<evidence type="ECO:0000313" key="7">
    <source>
        <dbReference type="EMBL" id="WEK21527.1"/>
    </source>
</evidence>
<dbReference type="Pfam" id="PF00664">
    <property type="entry name" value="ABC_membrane"/>
    <property type="match status" value="1"/>
</dbReference>
<evidence type="ECO:0000256" key="4">
    <source>
        <dbReference type="ARBA" id="ARBA00023136"/>
    </source>
</evidence>
<sequence>MRKASSGPRKPSIFSLLKPYKGLIILLLFFALISNGVNLLLPKIVANGIDAYTNGNFDINAILIKFSVAILFVFLFTFLQSIIQTYASEKVARDLRTQLADQISRQSNAYIEQANPSKLLTNLTADVDSIKLFIAQAIVSITSSIFIIIGASILLLSINWKLALAIIIILPKYWTAD</sequence>
<accession>A0AAJ6B7V9</accession>
<keyword evidence="3 5" id="KW-1133">Transmembrane helix</keyword>
<dbReference type="InterPro" id="IPR011527">
    <property type="entry name" value="ABC1_TM_dom"/>
</dbReference>
<proteinExistence type="predicted"/>
<dbReference type="GO" id="GO:0005886">
    <property type="term" value="C:plasma membrane"/>
    <property type="evidence" value="ECO:0007669"/>
    <property type="project" value="UniProtKB-SubCell"/>
</dbReference>
<dbReference type="InterPro" id="IPR036640">
    <property type="entry name" value="ABC1_TM_sf"/>
</dbReference>
<dbReference type="PROSITE" id="PS50929">
    <property type="entry name" value="ABC_TM1F"/>
    <property type="match status" value="1"/>
</dbReference>
<feature type="transmembrane region" description="Helical" evidence="5">
    <location>
        <begin position="61"/>
        <end position="83"/>
    </location>
</feature>
<evidence type="ECO:0000256" key="5">
    <source>
        <dbReference type="SAM" id="Phobius"/>
    </source>
</evidence>
<dbReference type="GO" id="GO:0015421">
    <property type="term" value="F:ABC-type oligopeptide transporter activity"/>
    <property type="evidence" value="ECO:0007669"/>
    <property type="project" value="TreeGrafter"/>
</dbReference>
<feature type="transmembrane region" description="Helical" evidence="5">
    <location>
        <begin position="20"/>
        <end position="41"/>
    </location>
</feature>
<dbReference type="GO" id="GO:0005524">
    <property type="term" value="F:ATP binding"/>
    <property type="evidence" value="ECO:0007669"/>
    <property type="project" value="InterPro"/>
</dbReference>
<dbReference type="Gene3D" id="1.20.1560.10">
    <property type="entry name" value="ABC transporter type 1, transmembrane domain"/>
    <property type="match status" value="1"/>
</dbReference>
<organism evidence="7 8">
    <name type="scientific">Candidatus Pedobacter colombiensis</name>
    <dbReference type="NCBI Taxonomy" id="3121371"/>
    <lineage>
        <taxon>Bacteria</taxon>
        <taxon>Pseudomonadati</taxon>
        <taxon>Bacteroidota</taxon>
        <taxon>Sphingobacteriia</taxon>
        <taxon>Sphingobacteriales</taxon>
        <taxon>Sphingobacteriaceae</taxon>
        <taxon>Pedobacter</taxon>
    </lineage>
</organism>
<name>A0AAJ6B7V9_9SPHI</name>
<protein>
    <submittedName>
        <fullName evidence="7">ABC transporter transmembrane domain-containing protein</fullName>
    </submittedName>
</protein>
<dbReference type="PANTHER" id="PTHR43394">
    <property type="entry name" value="ATP-DEPENDENT PERMEASE MDL1, MITOCHONDRIAL"/>
    <property type="match status" value="1"/>
</dbReference>
<comment type="subcellular location">
    <subcellularLocation>
        <location evidence="1">Cell membrane</location>
        <topology evidence="1">Multi-pass membrane protein</topology>
    </subcellularLocation>
</comment>
<evidence type="ECO:0000259" key="6">
    <source>
        <dbReference type="PROSITE" id="PS50929"/>
    </source>
</evidence>
<dbReference type="AlphaFoldDB" id="A0AAJ6B7V9"/>
<keyword evidence="2 5" id="KW-0812">Transmembrane</keyword>
<evidence type="ECO:0000256" key="2">
    <source>
        <dbReference type="ARBA" id="ARBA00022692"/>
    </source>
</evidence>
<dbReference type="SUPFAM" id="SSF90123">
    <property type="entry name" value="ABC transporter transmembrane region"/>
    <property type="match status" value="1"/>
</dbReference>
<evidence type="ECO:0000256" key="1">
    <source>
        <dbReference type="ARBA" id="ARBA00004651"/>
    </source>
</evidence>
<gene>
    <name evidence="7" type="ORF">P0Y49_10300</name>
</gene>
<feature type="domain" description="ABC transmembrane type-1" evidence="6">
    <location>
        <begin position="25"/>
        <end position="171"/>
    </location>
</feature>
<reference evidence="7" key="1">
    <citation type="submission" date="2023-03" db="EMBL/GenBank/DDBJ databases">
        <title>Andean soil-derived lignocellulolytic bacterial consortium as a source of novel taxa and putative plastic-active enzymes.</title>
        <authorList>
            <person name="Diaz-Garcia L."/>
            <person name="Chuvochina M."/>
            <person name="Feuerriegel G."/>
            <person name="Bunk B."/>
            <person name="Sproer C."/>
            <person name="Streit W.R."/>
            <person name="Rodriguez L.M."/>
            <person name="Overmann J."/>
            <person name="Jimenez D.J."/>
        </authorList>
    </citation>
    <scope>NUCLEOTIDE SEQUENCE</scope>
    <source>
        <strain evidence="7">MAG 3858</strain>
    </source>
</reference>
<dbReference type="Proteomes" id="UP001214530">
    <property type="component" value="Chromosome"/>
</dbReference>
<dbReference type="PANTHER" id="PTHR43394:SF1">
    <property type="entry name" value="ATP-BINDING CASSETTE SUB-FAMILY B MEMBER 10, MITOCHONDRIAL"/>
    <property type="match status" value="1"/>
</dbReference>
<dbReference type="EMBL" id="CP119313">
    <property type="protein sequence ID" value="WEK21527.1"/>
    <property type="molecule type" value="Genomic_DNA"/>
</dbReference>
<evidence type="ECO:0000256" key="3">
    <source>
        <dbReference type="ARBA" id="ARBA00022989"/>
    </source>
</evidence>
<evidence type="ECO:0000313" key="8">
    <source>
        <dbReference type="Proteomes" id="UP001214530"/>
    </source>
</evidence>